<dbReference type="EMBL" id="AZGA01000077">
    <property type="protein sequence ID" value="KRM31609.1"/>
    <property type="molecule type" value="Genomic_DNA"/>
</dbReference>
<reference evidence="2 3" key="1">
    <citation type="journal article" date="2015" name="Genome Announc.">
        <title>Expanding the biotechnology potential of lactobacilli through comparative genomics of 213 strains and associated genera.</title>
        <authorList>
            <person name="Sun Z."/>
            <person name="Harris H.M."/>
            <person name="McCann A."/>
            <person name="Guo C."/>
            <person name="Argimon S."/>
            <person name="Zhang W."/>
            <person name="Yang X."/>
            <person name="Jeffery I.B."/>
            <person name="Cooney J.C."/>
            <person name="Kagawa T.F."/>
            <person name="Liu W."/>
            <person name="Song Y."/>
            <person name="Salvetti E."/>
            <person name="Wrobel A."/>
            <person name="Rasinkangas P."/>
            <person name="Parkhill J."/>
            <person name="Rea M.C."/>
            <person name="O'Sullivan O."/>
            <person name="Ritari J."/>
            <person name="Douillard F.P."/>
            <person name="Paul Ross R."/>
            <person name="Yang R."/>
            <person name="Briner A.E."/>
            <person name="Felis G.E."/>
            <person name="de Vos W.M."/>
            <person name="Barrangou R."/>
            <person name="Klaenhammer T.R."/>
            <person name="Caufield P.W."/>
            <person name="Cui Y."/>
            <person name="Zhang H."/>
            <person name="O'Toole P.W."/>
        </authorList>
    </citation>
    <scope>NUCLEOTIDE SEQUENCE [LARGE SCALE GENOMIC DNA]</scope>
    <source>
        <strain evidence="2 3">DSM 18527</strain>
    </source>
</reference>
<keyword evidence="3" id="KW-1185">Reference proteome</keyword>
<organism evidence="2 3">
    <name type="scientific">Agrilactobacillus composti DSM 18527 = JCM 14202</name>
    <dbReference type="NCBI Taxonomy" id="1423734"/>
    <lineage>
        <taxon>Bacteria</taxon>
        <taxon>Bacillati</taxon>
        <taxon>Bacillota</taxon>
        <taxon>Bacilli</taxon>
        <taxon>Lactobacillales</taxon>
        <taxon>Lactobacillaceae</taxon>
        <taxon>Agrilactobacillus</taxon>
    </lineage>
</organism>
<dbReference type="Gene3D" id="1.20.1440.50">
    <property type="entry name" value="Ta0600-like"/>
    <property type="match status" value="1"/>
</dbReference>
<keyword evidence="1" id="KW-0079">Bacteriocin immunity</keyword>
<gene>
    <name evidence="2" type="ORF">FC83_GL000673</name>
</gene>
<dbReference type="GO" id="GO:0030153">
    <property type="term" value="P:bacteriocin immunity"/>
    <property type="evidence" value="ECO:0007669"/>
    <property type="project" value="UniProtKB-KW"/>
</dbReference>
<dbReference type="PATRIC" id="fig|1423734.3.peg.680"/>
<dbReference type="SUPFAM" id="SSF109797">
    <property type="entry name" value="Bacteriocin immunity protein-like"/>
    <property type="match status" value="1"/>
</dbReference>
<sequence>MDEKTAEVFDAINTAYADVEVQHNAELSRLLLKHRRTLENGLAYRATCEQLTTAISQYLLFHQLSAPKALSELFETISKYTAQTQTIDTHNIWIDDLHL</sequence>
<dbReference type="InterPro" id="IPR015046">
    <property type="entry name" value="LciA_Immunity-like"/>
</dbReference>
<dbReference type="AlphaFoldDB" id="A0A0R1XV01"/>
<protein>
    <recommendedName>
        <fullName evidence="4">Bacteriocin immunity protein</fullName>
    </recommendedName>
</protein>
<evidence type="ECO:0008006" key="4">
    <source>
        <dbReference type="Google" id="ProtNLM"/>
    </source>
</evidence>
<dbReference type="Proteomes" id="UP000051236">
    <property type="component" value="Unassembled WGS sequence"/>
</dbReference>
<comment type="caution">
    <text evidence="2">The sequence shown here is derived from an EMBL/GenBank/DDBJ whole genome shotgun (WGS) entry which is preliminary data.</text>
</comment>
<proteinExistence type="predicted"/>
<dbReference type="Pfam" id="PF08951">
    <property type="entry name" value="EntA_Immun"/>
    <property type="match status" value="1"/>
</dbReference>
<dbReference type="RefSeq" id="WP_057002860.1">
    <property type="nucleotide sequence ID" value="NZ_AZGA01000077.1"/>
</dbReference>
<evidence type="ECO:0000313" key="2">
    <source>
        <dbReference type="EMBL" id="KRM31609.1"/>
    </source>
</evidence>
<evidence type="ECO:0000313" key="3">
    <source>
        <dbReference type="Proteomes" id="UP000051236"/>
    </source>
</evidence>
<evidence type="ECO:0000256" key="1">
    <source>
        <dbReference type="ARBA" id="ARBA00023025"/>
    </source>
</evidence>
<dbReference type="InterPro" id="IPR023130">
    <property type="entry name" value="Ta0600-like_sf"/>
</dbReference>
<accession>A0A0R1XV01</accession>
<name>A0A0R1XV01_9LACO</name>